<protein>
    <recommendedName>
        <fullName evidence="3">TOMM leader peptide-binding protein</fullName>
    </recommendedName>
</protein>
<name>A0A9X1U6V4_9CORY</name>
<evidence type="ECO:0000313" key="2">
    <source>
        <dbReference type="Proteomes" id="UP001139336"/>
    </source>
</evidence>
<dbReference type="RefSeq" id="WP_236117875.1">
    <property type="nucleotide sequence ID" value="NZ_JAKGSI010000001.1"/>
</dbReference>
<proteinExistence type="predicted"/>
<keyword evidence="2" id="KW-1185">Reference proteome</keyword>
<evidence type="ECO:0000313" key="1">
    <source>
        <dbReference type="EMBL" id="MCF4006097.1"/>
    </source>
</evidence>
<dbReference type="Proteomes" id="UP001139336">
    <property type="component" value="Unassembled WGS sequence"/>
</dbReference>
<evidence type="ECO:0008006" key="3">
    <source>
        <dbReference type="Google" id="ProtNLM"/>
    </source>
</evidence>
<organism evidence="1 2">
    <name type="scientific">Corynebacterium uropygiale</name>
    <dbReference type="NCBI Taxonomy" id="1775911"/>
    <lineage>
        <taxon>Bacteria</taxon>
        <taxon>Bacillati</taxon>
        <taxon>Actinomycetota</taxon>
        <taxon>Actinomycetes</taxon>
        <taxon>Mycobacteriales</taxon>
        <taxon>Corynebacteriaceae</taxon>
        <taxon>Corynebacterium</taxon>
    </lineage>
</organism>
<dbReference type="Gene3D" id="3.40.50.720">
    <property type="entry name" value="NAD(P)-binding Rossmann-like Domain"/>
    <property type="match status" value="1"/>
</dbReference>
<reference evidence="1" key="1">
    <citation type="submission" date="2022-01" db="EMBL/GenBank/DDBJ databases">
        <title>Corynebacterium sp. nov isolated from isolated from the feces of the greater white-fronted geese (Anser albifrons) at Poyang Lake, PR China.</title>
        <authorList>
            <person name="Liu Q."/>
        </authorList>
    </citation>
    <scope>NUCLEOTIDE SEQUENCE</scope>
    <source>
        <strain evidence="1">JCM 32435</strain>
    </source>
</reference>
<accession>A0A9X1U6V4</accession>
<sequence>MQLTPASHIFVRSPTSLQCGVDARRCGVISHPLAPALVRELIRARRPLPREEIHGRLCAVGLDPDEARHLLDELLAFRVLRTVSARRREVALLGRGRLATLMTHLLDDAGIRVRQPLRGEEPSSFLSHQALDTPILLLNLVGEAIHVAGALDEPGRTWIPASTWDGHGFIGPVHLRGEGPCPLCADLHWQHSDPLLPQLSASAQALPALSDPLSATSLAARLLSLLHVLLDDCPPPSSTSPLLPYPGMMMRVDPYAHAVDEELWAVHPGCPSCFRRGVLEAEGL</sequence>
<dbReference type="AlphaFoldDB" id="A0A9X1U6V4"/>
<dbReference type="EMBL" id="JAKGSI010000001">
    <property type="protein sequence ID" value="MCF4006097.1"/>
    <property type="molecule type" value="Genomic_DNA"/>
</dbReference>
<comment type="caution">
    <text evidence="1">The sequence shown here is derived from an EMBL/GenBank/DDBJ whole genome shotgun (WGS) entry which is preliminary data.</text>
</comment>
<gene>
    <name evidence="1" type="ORF">L1O03_02750</name>
</gene>